<evidence type="ECO:0000256" key="1">
    <source>
        <dbReference type="ARBA" id="ARBA00010702"/>
    </source>
</evidence>
<dbReference type="SUPFAM" id="SSF101478">
    <property type="entry name" value="ADP-ribosylglycohydrolase"/>
    <property type="match status" value="1"/>
</dbReference>
<evidence type="ECO:0000313" key="6">
    <source>
        <dbReference type="EMBL" id="CAB4634179.1"/>
    </source>
</evidence>
<dbReference type="InterPro" id="IPR005502">
    <property type="entry name" value="Ribosyl_crysJ1"/>
</dbReference>
<sequence length="488" mass="51859">MNEPERPSTIAEGLPAFIALPEPPSFDAITVQRVIGALCGSAVGDALGAPFEFLPAGSYRARFPEPVLGGTGEMCGGGTFNWRVGEFTDDTQMALALAQSVLASGGFDADDVWARFVAWRRKAKDCGILTGRVLSRRDWPGAAYDGHVALNRSAANGALMRITPIALAWSGVDEATLMTVARAQAALTHFDAAAGWGAAIAAALIRRAVLGEDPIAALPEVLARVEPDERERFAAMLDVSWEPNNADDLSNGSVWTCLAQAVWAVRHNDRFEDVLVAAIELGGDTDTVATVAGAIAGARDSVQAIPSRWLTYINGELETPEGVVRFDNAGLQDLARALVGRGPVAATAAEPSAGPTEVAPGVHAANLFGAQDAPVSWGVVSLCRTFGAFDGHAARREVFLIDQSGPANADPVTAVRDAVDAIDALLAEGRTVVVHCHGGHSRTGLVLKAWAMRTNGFTEREAHVWLSERWDQYQDYQKSFIELLEAEW</sequence>
<evidence type="ECO:0000256" key="2">
    <source>
        <dbReference type="ARBA" id="ARBA00022801"/>
    </source>
</evidence>
<dbReference type="PANTHER" id="PTHR16222">
    <property type="entry name" value="ADP-RIBOSYLGLYCOHYDROLASE"/>
    <property type="match status" value="1"/>
</dbReference>
<protein>
    <submittedName>
        <fullName evidence="6">Unannotated protein</fullName>
    </submittedName>
</protein>
<dbReference type="EMBL" id="CAEZSU010000196">
    <property type="protein sequence ID" value="CAB4561625.1"/>
    <property type="molecule type" value="Genomic_DNA"/>
</dbReference>
<dbReference type="InterPro" id="IPR036705">
    <property type="entry name" value="Ribosyl_crysJ1_sf"/>
</dbReference>
<evidence type="ECO:0000259" key="3">
    <source>
        <dbReference type="PROSITE" id="PS50056"/>
    </source>
</evidence>
<dbReference type="InterPro" id="IPR000387">
    <property type="entry name" value="Tyr_Pase_dom"/>
</dbReference>
<reference evidence="6" key="1">
    <citation type="submission" date="2020-05" db="EMBL/GenBank/DDBJ databases">
        <authorList>
            <person name="Chiriac C."/>
            <person name="Salcher M."/>
            <person name="Ghai R."/>
            <person name="Kavagutti S V."/>
        </authorList>
    </citation>
    <scope>NUCLEOTIDE SEQUENCE</scope>
</reference>
<dbReference type="PROSITE" id="PS50056">
    <property type="entry name" value="TYR_PHOSPHATASE_2"/>
    <property type="match status" value="1"/>
</dbReference>
<dbReference type="Pfam" id="PF00782">
    <property type="entry name" value="DSPc"/>
    <property type="match status" value="1"/>
</dbReference>
<dbReference type="InterPro" id="IPR016130">
    <property type="entry name" value="Tyr_Pase_AS"/>
</dbReference>
<dbReference type="PANTHER" id="PTHR16222:SF24">
    <property type="entry name" value="ADP-RIBOSYLHYDROLASE ARH3"/>
    <property type="match status" value="1"/>
</dbReference>
<dbReference type="EMBL" id="CAEZVV010000003">
    <property type="protein sequence ID" value="CAB4634179.1"/>
    <property type="molecule type" value="Genomic_DNA"/>
</dbReference>
<dbReference type="InterPro" id="IPR000340">
    <property type="entry name" value="Dual-sp_phosphatase_cat-dom"/>
</dbReference>
<dbReference type="Gene3D" id="3.90.190.10">
    <property type="entry name" value="Protein tyrosine phosphatase superfamily"/>
    <property type="match status" value="1"/>
</dbReference>
<evidence type="ECO:0000313" key="5">
    <source>
        <dbReference type="EMBL" id="CAB4574814.1"/>
    </source>
</evidence>
<dbReference type="InterPro" id="IPR050792">
    <property type="entry name" value="ADP-ribosylglycohydrolase"/>
</dbReference>
<comment type="similarity">
    <text evidence="1">Belongs to the ADP-ribosylglycohydrolase family.</text>
</comment>
<organism evidence="6">
    <name type="scientific">freshwater metagenome</name>
    <dbReference type="NCBI Taxonomy" id="449393"/>
    <lineage>
        <taxon>unclassified sequences</taxon>
        <taxon>metagenomes</taxon>
        <taxon>ecological metagenomes</taxon>
    </lineage>
</organism>
<dbReference type="InterPro" id="IPR029021">
    <property type="entry name" value="Prot-tyrosine_phosphatase-like"/>
</dbReference>
<accession>A0A6J6JDW6</accession>
<dbReference type="Gene3D" id="1.10.4080.10">
    <property type="entry name" value="ADP-ribosylation/Crystallin J1"/>
    <property type="match status" value="1"/>
</dbReference>
<dbReference type="EMBL" id="CAEZTR010000033">
    <property type="protein sequence ID" value="CAB4574814.1"/>
    <property type="molecule type" value="Genomic_DNA"/>
</dbReference>
<gene>
    <name evidence="4" type="ORF">UFOPK1495_01533</name>
    <name evidence="5" type="ORF">UFOPK1711_00742</name>
    <name evidence="6" type="ORF">UFOPK2143_00111</name>
</gene>
<dbReference type="SUPFAM" id="SSF52799">
    <property type="entry name" value="(Phosphotyrosine protein) phosphatases II"/>
    <property type="match status" value="1"/>
</dbReference>
<proteinExistence type="inferred from homology"/>
<keyword evidence="2" id="KW-0378">Hydrolase</keyword>
<dbReference type="AlphaFoldDB" id="A0A6J6JDW6"/>
<feature type="domain" description="Tyrosine specific protein phosphatases" evidence="3">
    <location>
        <begin position="416"/>
        <end position="462"/>
    </location>
</feature>
<dbReference type="GO" id="GO:0016787">
    <property type="term" value="F:hydrolase activity"/>
    <property type="evidence" value="ECO:0007669"/>
    <property type="project" value="UniProtKB-KW"/>
</dbReference>
<dbReference type="Pfam" id="PF03747">
    <property type="entry name" value="ADP_ribosyl_GH"/>
    <property type="match status" value="1"/>
</dbReference>
<dbReference type="PROSITE" id="PS00383">
    <property type="entry name" value="TYR_PHOSPHATASE_1"/>
    <property type="match status" value="1"/>
</dbReference>
<evidence type="ECO:0000313" key="4">
    <source>
        <dbReference type="EMBL" id="CAB4561625.1"/>
    </source>
</evidence>
<name>A0A6J6JDW6_9ZZZZ</name>